<accession>A0ABY5V9K9</accession>
<gene>
    <name evidence="2" type="ORF">NQ519_04820</name>
</gene>
<dbReference type="Proteomes" id="UP001058267">
    <property type="component" value="Chromosome"/>
</dbReference>
<evidence type="ECO:0000313" key="3">
    <source>
        <dbReference type="Proteomes" id="UP001058267"/>
    </source>
</evidence>
<organism evidence="2 3">
    <name type="scientific">Alistipes senegalensis JC50</name>
    <dbReference type="NCBI Taxonomy" id="1033732"/>
    <lineage>
        <taxon>Bacteria</taxon>
        <taxon>Pseudomonadati</taxon>
        <taxon>Bacteroidota</taxon>
        <taxon>Bacteroidia</taxon>
        <taxon>Bacteroidales</taxon>
        <taxon>Rikenellaceae</taxon>
        <taxon>Alistipes</taxon>
    </lineage>
</organism>
<name>A0ABY5V9K9_9BACT</name>
<protein>
    <recommendedName>
        <fullName evidence="4">XRE family transcriptional regulator</fullName>
    </recommendedName>
</protein>
<evidence type="ECO:0008006" key="4">
    <source>
        <dbReference type="Google" id="ProtNLM"/>
    </source>
</evidence>
<evidence type="ECO:0000256" key="1">
    <source>
        <dbReference type="SAM" id="MobiDB-lite"/>
    </source>
</evidence>
<sequence>MKNVQNNTANSPRQPGPKNPDNWARIEAVIRFARMTTNAFAKHIGLPRGENLYQIKRGNNGISFDVADRICHHYPMISKLWILTGEGDMLLPNHRRSSGIRLIAAMHDQILGEPLLRPRDDSSGIDWIRYAKERLDVAANPNLPRDMRIIQLTACGGIIAAEIDRLMSEASKKGGKQ</sequence>
<proteinExistence type="predicted"/>
<reference evidence="2" key="1">
    <citation type="journal article" date="2022" name="Cell">
        <title>Design, construction, and in vivo augmentation of a complex gut microbiome.</title>
        <authorList>
            <person name="Cheng A.G."/>
            <person name="Ho P.Y."/>
            <person name="Aranda-Diaz A."/>
            <person name="Jain S."/>
            <person name="Yu F.B."/>
            <person name="Meng X."/>
            <person name="Wang M."/>
            <person name="Iakiviak M."/>
            <person name="Nagashima K."/>
            <person name="Zhao A."/>
            <person name="Murugkar P."/>
            <person name="Patil A."/>
            <person name="Atabakhsh K."/>
            <person name="Weakley A."/>
            <person name="Yan J."/>
            <person name="Brumbaugh A.R."/>
            <person name="Higginbottom S."/>
            <person name="Dimas A."/>
            <person name="Shiver A.L."/>
            <person name="Deutschbauer A."/>
            <person name="Neff N."/>
            <person name="Sonnenburg J.L."/>
            <person name="Huang K.C."/>
            <person name="Fischbach M.A."/>
        </authorList>
    </citation>
    <scope>NUCLEOTIDE SEQUENCE</scope>
    <source>
        <strain evidence="2">JC50</strain>
    </source>
</reference>
<keyword evidence="3" id="KW-1185">Reference proteome</keyword>
<feature type="region of interest" description="Disordered" evidence="1">
    <location>
        <begin position="1"/>
        <end position="21"/>
    </location>
</feature>
<evidence type="ECO:0000313" key="2">
    <source>
        <dbReference type="EMBL" id="UWN66162.1"/>
    </source>
</evidence>
<dbReference type="RefSeq" id="WP_019152295.1">
    <property type="nucleotide sequence ID" value="NZ_CP102252.1"/>
</dbReference>
<dbReference type="EMBL" id="CP102252">
    <property type="protein sequence ID" value="UWN66162.1"/>
    <property type="molecule type" value="Genomic_DNA"/>
</dbReference>
<feature type="compositionally biased region" description="Polar residues" evidence="1">
    <location>
        <begin position="1"/>
        <end position="13"/>
    </location>
</feature>